<accession>A0AAD7FBI6</accession>
<proteinExistence type="predicted"/>
<sequence length="195" mass="22319">MGSLRRIEEIHNRPNPCTPGTDIVGLPLETLREMAIRAYKLVDNWDSNTPRVASFHSFDLDGGGRIWHIRPIYGEHLFITVSEDRPACWDATTGECLAVHDRDPEVPWVSEQSLEPFFHARKCYIGLASCSGPQVKLATICIDYENTSAIDISTIFSRTWECPDIRVLRCVPVVNNHRQDRCDYKPSRRRLARLL</sequence>
<protein>
    <submittedName>
        <fullName evidence="1">Uncharacterized protein</fullName>
    </submittedName>
</protein>
<keyword evidence="2" id="KW-1185">Reference proteome</keyword>
<name>A0AAD7FBI6_9AGAR</name>
<gene>
    <name evidence="1" type="ORF">FB45DRAFT_942730</name>
</gene>
<evidence type="ECO:0000313" key="2">
    <source>
        <dbReference type="Proteomes" id="UP001221142"/>
    </source>
</evidence>
<reference evidence="1" key="1">
    <citation type="submission" date="2023-03" db="EMBL/GenBank/DDBJ databases">
        <title>Massive genome expansion in bonnet fungi (Mycena s.s.) driven by repeated elements and novel gene families across ecological guilds.</title>
        <authorList>
            <consortium name="Lawrence Berkeley National Laboratory"/>
            <person name="Harder C.B."/>
            <person name="Miyauchi S."/>
            <person name="Viragh M."/>
            <person name="Kuo A."/>
            <person name="Thoen E."/>
            <person name="Andreopoulos B."/>
            <person name="Lu D."/>
            <person name="Skrede I."/>
            <person name="Drula E."/>
            <person name="Henrissat B."/>
            <person name="Morin E."/>
            <person name="Kohler A."/>
            <person name="Barry K."/>
            <person name="LaButti K."/>
            <person name="Morin E."/>
            <person name="Salamov A."/>
            <person name="Lipzen A."/>
            <person name="Mereny Z."/>
            <person name="Hegedus B."/>
            <person name="Baldrian P."/>
            <person name="Stursova M."/>
            <person name="Weitz H."/>
            <person name="Taylor A."/>
            <person name="Grigoriev I.V."/>
            <person name="Nagy L.G."/>
            <person name="Martin F."/>
            <person name="Kauserud H."/>
        </authorList>
    </citation>
    <scope>NUCLEOTIDE SEQUENCE</scope>
    <source>
        <strain evidence="1">9284</strain>
    </source>
</reference>
<dbReference type="EMBL" id="JARKIF010000036">
    <property type="protein sequence ID" value="KAJ7610104.1"/>
    <property type="molecule type" value="Genomic_DNA"/>
</dbReference>
<comment type="caution">
    <text evidence="1">The sequence shown here is derived from an EMBL/GenBank/DDBJ whole genome shotgun (WGS) entry which is preliminary data.</text>
</comment>
<dbReference type="Proteomes" id="UP001221142">
    <property type="component" value="Unassembled WGS sequence"/>
</dbReference>
<organism evidence="1 2">
    <name type="scientific">Roridomyces roridus</name>
    <dbReference type="NCBI Taxonomy" id="1738132"/>
    <lineage>
        <taxon>Eukaryota</taxon>
        <taxon>Fungi</taxon>
        <taxon>Dikarya</taxon>
        <taxon>Basidiomycota</taxon>
        <taxon>Agaricomycotina</taxon>
        <taxon>Agaricomycetes</taxon>
        <taxon>Agaricomycetidae</taxon>
        <taxon>Agaricales</taxon>
        <taxon>Marasmiineae</taxon>
        <taxon>Mycenaceae</taxon>
        <taxon>Roridomyces</taxon>
    </lineage>
</organism>
<dbReference type="AlphaFoldDB" id="A0AAD7FBI6"/>
<evidence type="ECO:0000313" key="1">
    <source>
        <dbReference type="EMBL" id="KAJ7610104.1"/>
    </source>
</evidence>